<dbReference type="InterPro" id="IPR052556">
    <property type="entry name" value="PolySynth_Transporter"/>
</dbReference>
<protein>
    <recommendedName>
        <fullName evidence="8">Polysaccharide biosynthesis protein C-terminal domain-containing protein</fullName>
    </recommendedName>
</protein>
<accession>A0A1W6LED2</accession>
<evidence type="ECO:0000313" key="6">
    <source>
        <dbReference type="EMBL" id="ARN22635.1"/>
    </source>
</evidence>
<dbReference type="KEGG" id="rgu:A4W93_23485"/>
<evidence type="ECO:0008006" key="8">
    <source>
        <dbReference type="Google" id="ProtNLM"/>
    </source>
</evidence>
<dbReference type="EMBL" id="CP015118">
    <property type="protein sequence ID" value="ARN22635.1"/>
    <property type="molecule type" value="Genomic_DNA"/>
</dbReference>
<evidence type="ECO:0000256" key="2">
    <source>
        <dbReference type="ARBA" id="ARBA00022692"/>
    </source>
</evidence>
<feature type="transmembrane region" description="Helical" evidence="5">
    <location>
        <begin position="336"/>
        <end position="360"/>
    </location>
</feature>
<evidence type="ECO:0000256" key="5">
    <source>
        <dbReference type="SAM" id="Phobius"/>
    </source>
</evidence>
<dbReference type="AlphaFoldDB" id="A0A1W6LED2"/>
<sequence>MPGRAGSHVLGWLMAVPSKPTPEPLRQLFALIDKLRHATTGSAGRRAVTANSGWLLFDKLTRSLLGLLVGAWVARHLGPTQFGLLAYVLAFIALFQAIANLGADAIIVRDIAQHPDSAPEILGTALGLRAGFGVLCWAVAVGCVAALNADAPRTILMAAIVGSVLVFQASDTVDLWFQSQSRSRLTVFAKLSAYLLSNGIKVGLILCDAPLEAFAAVTAFDALACTAGLFMAYRRMRTPQRWRFVLPRATRLAGEAWPFMLSGVSIMVYARIDQIMIKEILGDHSLGIYAAALPLSQFWQVIPLTLATSLAPFIARRKIADERDYQRSLVLVFRAFFYMGVGCAAFTWLVSGILVIHLFGPAFAEATHTLNVHAISNVFCFLGVAHGLWLVNERRFAVRLYGTLLAGLTTIAMNMLLLPRLGTVGAAYAAIAAQFVAAVLINLFLDPRSFRMQCDAIFFRKV</sequence>
<feature type="transmembrane region" description="Helical" evidence="5">
    <location>
        <begin position="213"/>
        <end position="233"/>
    </location>
</feature>
<dbReference type="PANTHER" id="PTHR43424">
    <property type="entry name" value="LOCUS PUTATIVE PROTEIN 1-RELATED"/>
    <property type="match status" value="1"/>
</dbReference>
<dbReference type="GO" id="GO:0016020">
    <property type="term" value="C:membrane"/>
    <property type="evidence" value="ECO:0007669"/>
    <property type="project" value="UniProtKB-SubCell"/>
</dbReference>
<feature type="transmembrane region" description="Helical" evidence="5">
    <location>
        <begin position="254"/>
        <end position="272"/>
    </location>
</feature>
<feature type="transmembrane region" description="Helical" evidence="5">
    <location>
        <begin position="84"/>
        <end position="107"/>
    </location>
</feature>
<dbReference type="STRING" id="946333.A4W93_23485"/>
<keyword evidence="7" id="KW-1185">Reference proteome</keyword>
<keyword evidence="2 5" id="KW-0812">Transmembrane</keyword>
<feature type="transmembrane region" description="Helical" evidence="5">
    <location>
        <begin position="292"/>
        <end position="315"/>
    </location>
</feature>
<gene>
    <name evidence="6" type="ORF">A4W93_23485</name>
</gene>
<dbReference type="InterPro" id="IPR002797">
    <property type="entry name" value="Polysacc_synth"/>
</dbReference>
<comment type="subcellular location">
    <subcellularLocation>
        <location evidence="1">Membrane</location>
        <topology evidence="1">Multi-pass membrane protein</topology>
    </subcellularLocation>
</comment>
<feature type="transmembrane region" description="Helical" evidence="5">
    <location>
        <begin position="424"/>
        <end position="445"/>
    </location>
</feature>
<feature type="transmembrane region" description="Helical" evidence="5">
    <location>
        <begin position="128"/>
        <end position="149"/>
    </location>
</feature>
<keyword evidence="3 5" id="KW-1133">Transmembrane helix</keyword>
<dbReference type="PANTHER" id="PTHR43424:SF1">
    <property type="entry name" value="LOCUS PUTATIVE PROTEIN 1-RELATED"/>
    <property type="match status" value="1"/>
</dbReference>
<feature type="transmembrane region" description="Helical" evidence="5">
    <location>
        <begin position="398"/>
        <end position="418"/>
    </location>
</feature>
<proteinExistence type="predicted"/>
<organism evidence="6 7">
    <name type="scientific">Piscinibacter gummiphilus</name>
    <dbReference type="NCBI Taxonomy" id="946333"/>
    <lineage>
        <taxon>Bacteria</taxon>
        <taxon>Pseudomonadati</taxon>
        <taxon>Pseudomonadota</taxon>
        <taxon>Betaproteobacteria</taxon>
        <taxon>Burkholderiales</taxon>
        <taxon>Sphaerotilaceae</taxon>
        <taxon>Piscinibacter</taxon>
    </lineage>
</organism>
<dbReference type="Pfam" id="PF01943">
    <property type="entry name" value="Polysacc_synt"/>
    <property type="match status" value="1"/>
</dbReference>
<dbReference type="Proteomes" id="UP000193427">
    <property type="component" value="Chromosome"/>
</dbReference>
<keyword evidence="4 5" id="KW-0472">Membrane</keyword>
<reference evidence="6 7" key="1">
    <citation type="submission" date="2016-04" db="EMBL/GenBank/DDBJ databases">
        <title>Complete genome sequence of natural rubber-degrading, novel Gram-negative bacterium, Rhizobacter gummiphilus strain NS21.</title>
        <authorList>
            <person name="Tabata M."/>
            <person name="Kasai D."/>
            <person name="Fukuda M."/>
        </authorList>
    </citation>
    <scope>NUCLEOTIDE SEQUENCE [LARGE SCALE GENOMIC DNA]</scope>
    <source>
        <strain evidence="6 7">NS21</strain>
    </source>
</reference>
<dbReference type="CDD" id="cd13128">
    <property type="entry name" value="MATE_Wzx_like"/>
    <property type="match status" value="1"/>
</dbReference>
<evidence type="ECO:0000256" key="3">
    <source>
        <dbReference type="ARBA" id="ARBA00022989"/>
    </source>
</evidence>
<evidence type="ECO:0000256" key="4">
    <source>
        <dbReference type="ARBA" id="ARBA00023136"/>
    </source>
</evidence>
<evidence type="ECO:0000313" key="7">
    <source>
        <dbReference type="Proteomes" id="UP000193427"/>
    </source>
</evidence>
<evidence type="ECO:0000256" key="1">
    <source>
        <dbReference type="ARBA" id="ARBA00004141"/>
    </source>
</evidence>
<feature type="transmembrane region" description="Helical" evidence="5">
    <location>
        <begin position="155"/>
        <end position="176"/>
    </location>
</feature>
<name>A0A1W6LED2_9BURK</name>
<feature type="transmembrane region" description="Helical" evidence="5">
    <location>
        <begin position="372"/>
        <end position="391"/>
    </location>
</feature>